<evidence type="ECO:0000256" key="2">
    <source>
        <dbReference type="SAM" id="Phobius"/>
    </source>
</evidence>
<feature type="compositionally biased region" description="Basic residues" evidence="1">
    <location>
        <begin position="143"/>
        <end position="158"/>
    </location>
</feature>
<feature type="transmembrane region" description="Helical" evidence="2">
    <location>
        <begin position="352"/>
        <end position="370"/>
    </location>
</feature>
<feature type="compositionally biased region" description="Basic and acidic residues" evidence="1">
    <location>
        <begin position="208"/>
        <end position="226"/>
    </location>
</feature>
<proteinExistence type="predicted"/>
<accession>A0A6C0KU13</accession>
<feature type="compositionally biased region" description="Basic and acidic residues" evidence="1">
    <location>
        <begin position="160"/>
        <end position="171"/>
    </location>
</feature>
<dbReference type="Pfam" id="PF19071">
    <property type="entry name" value="DUF5767"/>
    <property type="match status" value="1"/>
</dbReference>
<feature type="compositionally biased region" description="Acidic residues" evidence="1">
    <location>
        <begin position="92"/>
        <end position="124"/>
    </location>
</feature>
<name>A0A6C0KU13_9ZZZZ</name>
<reference evidence="3" key="1">
    <citation type="journal article" date="2020" name="Nature">
        <title>Giant virus diversity and host interactions through global metagenomics.</title>
        <authorList>
            <person name="Schulz F."/>
            <person name="Roux S."/>
            <person name="Paez-Espino D."/>
            <person name="Jungbluth S."/>
            <person name="Walsh D.A."/>
            <person name="Denef V.J."/>
            <person name="McMahon K.D."/>
            <person name="Konstantinidis K.T."/>
            <person name="Eloe-Fadrosh E.A."/>
            <person name="Kyrpides N.C."/>
            <person name="Woyke T."/>
        </authorList>
    </citation>
    <scope>NUCLEOTIDE SEQUENCE</scope>
    <source>
        <strain evidence="3">GVMAG-S-3300013014-136</strain>
    </source>
</reference>
<organism evidence="3">
    <name type="scientific">viral metagenome</name>
    <dbReference type="NCBI Taxonomy" id="1070528"/>
    <lineage>
        <taxon>unclassified sequences</taxon>
        <taxon>metagenomes</taxon>
        <taxon>organismal metagenomes</taxon>
    </lineage>
</organism>
<dbReference type="AlphaFoldDB" id="A0A6C0KU13"/>
<feature type="region of interest" description="Disordered" evidence="1">
    <location>
        <begin position="58"/>
        <end position="234"/>
    </location>
</feature>
<feature type="compositionally biased region" description="Basic and acidic residues" evidence="1">
    <location>
        <begin position="82"/>
        <end position="91"/>
    </location>
</feature>
<evidence type="ECO:0000313" key="3">
    <source>
        <dbReference type="EMBL" id="QHU20200.1"/>
    </source>
</evidence>
<protein>
    <submittedName>
        <fullName evidence="3">Uncharacterized protein</fullName>
    </submittedName>
</protein>
<evidence type="ECO:0000256" key="1">
    <source>
        <dbReference type="SAM" id="MobiDB-lite"/>
    </source>
</evidence>
<keyword evidence="2" id="KW-1133">Transmembrane helix</keyword>
<feature type="compositionally biased region" description="Basic and acidic residues" evidence="1">
    <location>
        <begin position="180"/>
        <end position="196"/>
    </location>
</feature>
<dbReference type="EMBL" id="MN740963">
    <property type="protein sequence ID" value="QHU20200.1"/>
    <property type="molecule type" value="Genomic_DNA"/>
</dbReference>
<keyword evidence="2" id="KW-0812">Transmembrane</keyword>
<keyword evidence="2" id="KW-0472">Membrane</keyword>
<sequence length="429" mass="48983">MTSKKVKIVKVPLAPELKSKNFPANFPNMPILYLELIENKGKIKPEFVNKEYIPKKKADLEFVDDEDDDNRMSPTLAASPVDSDRNIRENFSDQENEFDGGNEEDEDFGEMMEEDNFEENEPQYEEGGSRERTSGQSDISKQSSKHSQHSSAARHSRSSGRSEKRSIEIKKKGDKKISKRLKELLEESEDEREKPENNTTTYTAPSLKELEKSGKFTRKKEIEDVGHTNLSQQEEEDSKRELLFKFELLKKSYKADNIPEFTIHSDYHQMKKTYESTLRTLSLDKSVEDYKKYLIGGFMLLEFVCGNWLGFDMSGFTQQQIISMNSYEKLLIELGEKSYVPSGSKWPVEVRLLFLVIMNGAFFIISKMILKKTGSNLMNMMNSMNATTTAPTPVQMQKKRKMKGPSISVDDIPDVNDAEGSIADGSVAN</sequence>
<feature type="transmembrane region" description="Helical" evidence="2">
    <location>
        <begin position="293"/>
        <end position="311"/>
    </location>
</feature>
<dbReference type="InterPro" id="IPR043910">
    <property type="entry name" value="DUF5767"/>
</dbReference>
<feature type="region of interest" description="Disordered" evidence="1">
    <location>
        <begin position="399"/>
        <end position="429"/>
    </location>
</feature>